<evidence type="ECO:0000256" key="4">
    <source>
        <dbReference type="ARBA" id="ARBA00022622"/>
    </source>
</evidence>
<keyword evidence="8" id="KW-0325">Glycoprotein</keyword>
<dbReference type="PANTHER" id="PTHR32077:SF65">
    <property type="entry name" value="FASCICLIN-LIKE ARABINOGALACTAN PROTEIN 11"/>
    <property type="match status" value="1"/>
</dbReference>
<evidence type="ECO:0000256" key="1">
    <source>
        <dbReference type="ARBA" id="ARBA00004609"/>
    </source>
</evidence>
<keyword evidence="4" id="KW-0336">GPI-anchor</keyword>
<evidence type="ECO:0000256" key="2">
    <source>
        <dbReference type="ARBA" id="ARBA00007843"/>
    </source>
</evidence>
<gene>
    <name evidence="13" type="ORF">F8388_009659</name>
    <name evidence="14" type="ORF">G4B88_005339</name>
</gene>
<feature type="chain" id="PRO_5033911501" description="FAS1 domain-containing protein" evidence="11">
    <location>
        <begin position="24"/>
        <end position="333"/>
    </location>
</feature>
<keyword evidence="5 11" id="KW-0732">Signal</keyword>
<dbReference type="Proteomes" id="UP000525078">
    <property type="component" value="Unassembled WGS sequence"/>
</dbReference>
<keyword evidence="7" id="KW-0472">Membrane</keyword>
<evidence type="ECO:0000256" key="11">
    <source>
        <dbReference type="SAM" id="SignalP"/>
    </source>
</evidence>
<comment type="subcellular location">
    <subcellularLocation>
        <location evidence="1">Cell membrane</location>
        <topology evidence="1">Lipid-anchor</topology>
        <topology evidence="1">GPI-anchor</topology>
    </subcellularLocation>
</comment>
<feature type="compositionally biased region" description="Pro residues" evidence="10">
    <location>
        <begin position="237"/>
        <end position="247"/>
    </location>
</feature>
<evidence type="ECO:0000256" key="5">
    <source>
        <dbReference type="ARBA" id="ARBA00022729"/>
    </source>
</evidence>
<dbReference type="PROSITE" id="PS50213">
    <property type="entry name" value="FAS1"/>
    <property type="match status" value="1"/>
</dbReference>
<keyword evidence="16" id="KW-1185">Reference proteome</keyword>
<dbReference type="SMART" id="SM00554">
    <property type="entry name" value="FAS1"/>
    <property type="match status" value="1"/>
</dbReference>
<keyword evidence="3" id="KW-1003">Cell membrane</keyword>
<dbReference type="PANTHER" id="PTHR32077">
    <property type="entry name" value="FASCICLIN-LIKE ARABINOGALACTAN PROTEIN"/>
    <property type="match status" value="1"/>
</dbReference>
<evidence type="ECO:0000256" key="10">
    <source>
        <dbReference type="SAM" id="MobiDB-lite"/>
    </source>
</evidence>
<dbReference type="EMBL" id="JAATIP010000278">
    <property type="protein sequence ID" value="KAF4354668.1"/>
    <property type="molecule type" value="Genomic_DNA"/>
</dbReference>
<dbReference type="GO" id="GO:0009834">
    <property type="term" value="P:plant-type secondary cell wall biogenesis"/>
    <property type="evidence" value="ECO:0007669"/>
    <property type="project" value="UniProtKB-ARBA"/>
</dbReference>
<dbReference type="Proteomes" id="UP000583929">
    <property type="component" value="Unassembled WGS sequence"/>
</dbReference>
<evidence type="ECO:0000256" key="8">
    <source>
        <dbReference type="ARBA" id="ARBA00023180"/>
    </source>
</evidence>
<comment type="function">
    <text evidence="9">May be a cell surface adhesion protein.</text>
</comment>
<feature type="domain" description="FAS1" evidence="12">
    <location>
        <begin position="84"/>
        <end position="225"/>
    </location>
</feature>
<dbReference type="FunFam" id="2.30.180.10:FF:000006">
    <property type="entry name" value="Fasciclin-like arabinogalactan protein 11"/>
    <property type="match status" value="1"/>
</dbReference>
<sequence>MMKQVIILSFFIVFLFHSSSTLAQSPAHSPTQPQKPIPKAQSPTTKPVLAQPPSQAVLPAPSQAPTQKPLPHTPPRKPTPKPAPPNVTEILDKAGGFSVFVRLLKNTQVVNQIENQLNTSNSLTILAPTNGGFSSLKAGALNGLTPEQKVQLLQYHILPSYVPLQNFETLTNPVRTQASNTEDYPMNITTEGNFVNISTGIVNATLSGTVYSDNQLAIYRVDTVLLPLGIFGSKAPTPSPTPAPTPAPLAHLKPKKSSTPTSTSSSSSAALPSNSSLAPKAPKKPLNLSSTTSSSISPVAALDESGVVALTSSNGVVIGLVVTGVAAVMSILG</sequence>
<keyword evidence="4" id="KW-0449">Lipoprotein</keyword>
<feature type="region of interest" description="Disordered" evidence="10">
    <location>
        <begin position="235"/>
        <end position="293"/>
    </location>
</feature>
<proteinExistence type="inferred from homology"/>
<dbReference type="AlphaFoldDB" id="A0A7J6E8A0"/>
<comment type="caution">
    <text evidence="13">The sequence shown here is derived from an EMBL/GenBank/DDBJ whole genome shotgun (WGS) entry which is preliminary data.</text>
</comment>
<feature type="region of interest" description="Disordered" evidence="10">
    <location>
        <begin position="23"/>
        <end position="88"/>
    </location>
</feature>
<reference evidence="15 16" key="1">
    <citation type="journal article" date="2020" name="bioRxiv">
        <title>Sequence and annotation of 42 cannabis genomes reveals extensive copy number variation in cannabinoid synthesis and pathogen resistance genes.</title>
        <authorList>
            <person name="Mckernan K.J."/>
            <person name="Helbert Y."/>
            <person name="Kane L.T."/>
            <person name="Ebling H."/>
            <person name="Zhang L."/>
            <person name="Liu B."/>
            <person name="Eaton Z."/>
            <person name="Mclaughlin S."/>
            <person name="Kingan S."/>
            <person name="Baybayan P."/>
            <person name="Concepcion G."/>
            <person name="Jordan M."/>
            <person name="Riva A."/>
            <person name="Barbazuk W."/>
            <person name="Harkins T."/>
        </authorList>
    </citation>
    <scope>NUCLEOTIDE SEQUENCE [LARGE SCALE GENOMIC DNA]</scope>
    <source>
        <strain evidence="15 16">cv. Jamaican Lion 4</strain>
        <strain evidence="14">Father</strain>
        <strain evidence="13">Mother</strain>
        <tissue evidence="13">Leaf</tissue>
    </source>
</reference>
<feature type="signal peptide" evidence="11">
    <location>
        <begin position="1"/>
        <end position="23"/>
    </location>
</feature>
<evidence type="ECO:0000313" key="16">
    <source>
        <dbReference type="Proteomes" id="UP000583929"/>
    </source>
</evidence>
<dbReference type="GO" id="GO:0005886">
    <property type="term" value="C:plasma membrane"/>
    <property type="evidence" value="ECO:0007669"/>
    <property type="project" value="UniProtKB-SubCell"/>
</dbReference>
<dbReference type="SUPFAM" id="SSF82153">
    <property type="entry name" value="FAS1 domain"/>
    <property type="match status" value="1"/>
</dbReference>
<comment type="similarity">
    <text evidence="2">Belongs to the fasciclin-like AGP family.</text>
</comment>
<dbReference type="Gene3D" id="2.30.180.10">
    <property type="entry name" value="FAS1 domain"/>
    <property type="match status" value="1"/>
</dbReference>
<evidence type="ECO:0000313" key="14">
    <source>
        <dbReference type="EMBL" id="KAF4392380.1"/>
    </source>
</evidence>
<evidence type="ECO:0000256" key="9">
    <source>
        <dbReference type="ARBA" id="ARBA00024686"/>
    </source>
</evidence>
<evidence type="ECO:0000256" key="3">
    <source>
        <dbReference type="ARBA" id="ARBA00022475"/>
    </source>
</evidence>
<protein>
    <recommendedName>
        <fullName evidence="12">FAS1 domain-containing protein</fullName>
    </recommendedName>
</protein>
<feature type="compositionally biased region" description="Polar residues" evidence="10">
    <location>
        <begin position="23"/>
        <end position="34"/>
    </location>
</feature>
<dbReference type="GO" id="GO:0098552">
    <property type="term" value="C:side of membrane"/>
    <property type="evidence" value="ECO:0007669"/>
    <property type="project" value="UniProtKB-KW"/>
</dbReference>
<evidence type="ECO:0000256" key="7">
    <source>
        <dbReference type="ARBA" id="ARBA00023136"/>
    </source>
</evidence>
<feature type="compositionally biased region" description="Low complexity" evidence="10">
    <location>
        <begin position="257"/>
        <end position="293"/>
    </location>
</feature>
<evidence type="ECO:0000256" key="6">
    <source>
        <dbReference type="ARBA" id="ARBA00022974"/>
    </source>
</evidence>
<keyword evidence="6" id="KW-0654">Proteoglycan</keyword>
<dbReference type="InterPro" id="IPR045003">
    <property type="entry name" value="FLA_A"/>
</dbReference>
<dbReference type="EMBL" id="JAATIQ010000053">
    <property type="protein sequence ID" value="KAF4392380.1"/>
    <property type="molecule type" value="Genomic_DNA"/>
</dbReference>
<evidence type="ECO:0000313" key="13">
    <source>
        <dbReference type="EMBL" id="KAF4354668.1"/>
    </source>
</evidence>
<evidence type="ECO:0000259" key="12">
    <source>
        <dbReference type="PROSITE" id="PS50213"/>
    </source>
</evidence>
<name>A0A7J6E8A0_CANSA</name>
<dbReference type="InterPro" id="IPR000782">
    <property type="entry name" value="FAS1_domain"/>
</dbReference>
<evidence type="ECO:0000313" key="15">
    <source>
        <dbReference type="Proteomes" id="UP000525078"/>
    </source>
</evidence>
<dbReference type="InterPro" id="IPR036378">
    <property type="entry name" value="FAS1_dom_sf"/>
</dbReference>
<accession>A0A7J6E8A0</accession>
<dbReference type="Pfam" id="PF02469">
    <property type="entry name" value="Fasciclin"/>
    <property type="match status" value="1"/>
</dbReference>
<organism evidence="13 15">
    <name type="scientific">Cannabis sativa</name>
    <name type="common">Hemp</name>
    <name type="synonym">Marijuana</name>
    <dbReference type="NCBI Taxonomy" id="3483"/>
    <lineage>
        <taxon>Eukaryota</taxon>
        <taxon>Viridiplantae</taxon>
        <taxon>Streptophyta</taxon>
        <taxon>Embryophyta</taxon>
        <taxon>Tracheophyta</taxon>
        <taxon>Spermatophyta</taxon>
        <taxon>Magnoliopsida</taxon>
        <taxon>eudicotyledons</taxon>
        <taxon>Gunneridae</taxon>
        <taxon>Pentapetalae</taxon>
        <taxon>rosids</taxon>
        <taxon>fabids</taxon>
        <taxon>Rosales</taxon>
        <taxon>Cannabaceae</taxon>
        <taxon>Cannabis</taxon>
    </lineage>
</organism>